<gene>
    <name evidence="2" type="ORF">AFULGI_00026930</name>
</gene>
<proteinExistence type="predicted"/>
<evidence type="ECO:0000313" key="3">
    <source>
        <dbReference type="Proteomes" id="UP000028501"/>
    </source>
</evidence>
<dbReference type="InterPro" id="IPR036237">
    <property type="entry name" value="Xyl_isomerase-like_sf"/>
</dbReference>
<sequence>MRLLFSTMFLYEYSTDMIAKAVNLAGYDGVEFWPETPYFWVDRAMEKLECLRDFDNAIHVPVLDLNPVSVNPDICNLTLRETLYSIALAAKIKAKPVTVHAGRRSAAREPVWADYLSLSRYLRISSRYAKIKGVTVGLENSENSINNLCKTADEVRKFAEEYDVMVTLDIKHALLNGGVEEFLELFGRICNVHVSYYDEKMRHVQPSRGKEVGDALKELAELGYDGPLTVELDDLGIGNLDFSKKVEILRKERRFVEKFFKR</sequence>
<dbReference type="InterPro" id="IPR050312">
    <property type="entry name" value="IolE/XylAMocC-like"/>
</dbReference>
<dbReference type="SMR" id="A0A075WG78"/>
<dbReference type="HOGENOM" id="CLU_050006_7_0_2"/>
<protein>
    <submittedName>
        <fullName evidence="2">Sugar phosphate isomerase/epimerase</fullName>
    </submittedName>
</protein>
<evidence type="ECO:0000259" key="1">
    <source>
        <dbReference type="Pfam" id="PF01261"/>
    </source>
</evidence>
<dbReference type="KEGG" id="afg:AFULGI_00026930"/>
<dbReference type="EMBL" id="CP006577">
    <property type="protein sequence ID" value="AIG99395.1"/>
    <property type="molecule type" value="Genomic_DNA"/>
</dbReference>
<dbReference type="Gene3D" id="3.20.20.150">
    <property type="entry name" value="Divalent-metal-dependent TIM barrel enzymes"/>
    <property type="match status" value="1"/>
</dbReference>
<dbReference type="PANTHER" id="PTHR12110:SF21">
    <property type="entry name" value="XYLOSE ISOMERASE-LIKE TIM BARREL DOMAIN-CONTAINING PROTEIN"/>
    <property type="match status" value="1"/>
</dbReference>
<keyword evidence="2" id="KW-0413">Isomerase</keyword>
<organism evidence="2 3">
    <name type="scientific">Archaeoglobus fulgidus DSM 8774</name>
    <dbReference type="NCBI Taxonomy" id="1344584"/>
    <lineage>
        <taxon>Archaea</taxon>
        <taxon>Methanobacteriati</taxon>
        <taxon>Methanobacteriota</taxon>
        <taxon>Archaeoglobi</taxon>
        <taxon>Archaeoglobales</taxon>
        <taxon>Archaeoglobaceae</taxon>
        <taxon>Archaeoglobus</taxon>
    </lineage>
</organism>
<dbReference type="InterPro" id="IPR013022">
    <property type="entry name" value="Xyl_isomerase-like_TIM-brl"/>
</dbReference>
<dbReference type="AlphaFoldDB" id="A0A075WG78"/>
<reference evidence="2 3" key="1">
    <citation type="submission" date="2013-07" db="EMBL/GenBank/DDBJ databases">
        <title>Genome of Archaeoglobus fulgidus.</title>
        <authorList>
            <person name="Fiebig A."/>
            <person name="Birkeland N.-K."/>
        </authorList>
    </citation>
    <scope>NUCLEOTIDE SEQUENCE [LARGE SCALE GENOMIC DNA]</scope>
    <source>
        <strain evidence="2 3">DSM 8774</strain>
    </source>
</reference>
<name>A0A075WG78_ARCFL</name>
<evidence type="ECO:0000313" key="2">
    <source>
        <dbReference type="EMBL" id="AIG99395.1"/>
    </source>
</evidence>
<dbReference type="PANTHER" id="PTHR12110">
    <property type="entry name" value="HYDROXYPYRUVATE ISOMERASE"/>
    <property type="match status" value="1"/>
</dbReference>
<dbReference type="Proteomes" id="UP000028501">
    <property type="component" value="Chromosome"/>
</dbReference>
<accession>A0A075WG78</accession>
<dbReference type="Pfam" id="PF01261">
    <property type="entry name" value="AP_endonuc_2"/>
    <property type="match status" value="1"/>
</dbReference>
<dbReference type="SUPFAM" id="SSF51658">
    <property type="entry name" value="Xylose isomerase-like"/>
    <property type="match status" value="1"/>
</dbReference>
<dbReference type="GeneID" id="24796152"/>
<dbReference type="RefSeq" id="WP_010879915.1">
    <property type="nucleotide sequence ID" value="NZ_CP006577.1"/>
</dbReference>
<dbReference type="GO" id="GO:0016853">
    <property type="term" value="F:isomerase activity"/>
    <property type="evidence" value="ECO:0007669"/>
    <property type="project" value="UniProtKB-KW"/>
</dbReference>
<feature type="domain" description="Xylose isomerase-like TIM barrel" evidence="1">
    <location>
        <begin position="21"/>
        <end position="250"/>
    </location>
</feature>